<evidence type="ECO:0000256" key="1">
    <source>
        <dbReference type="SAM" id="MobiDB-lite"/>
    </source>
</evidence>
<proteinExistence type="predicted"/>
<evidence type="ECO:0000313" key="3">
    <source>
        <dbReference type="Proteomes" id="UP001276840"/>
    </source>
</evidence>
<reference evidence="2 3" key="1">
    <citation type="submission" date="2023-08" db="EMBL/GenBank/DDBJ databases">
        <title>Implementing the SeqCode for naming new Mesorhizobium species isolated from Vachellia karroo root nodules.</title>
        <authorList>
            <person name="Van Lill M."/>
        </authorList>
    </citation>
    <scope>NUCLEOTIDE SEQUENCE [LARGE SCALE GENOMIC DNA]</scope>
    <source>
        <strain evidence="2 3">MSK 1335</strain>
    </source>
</reference>
<gene>
    <name evidence="2" type="ORF">RFM68_24430</name>
</gene>
<comment type="caution">
    <text evidence="2">The sequence shown here is derived from an EMBL/GenBank/DDBJ whole genome shotgun (WGS) entry which is preliminary data.</text>
</comment>
<evidence type="ECO:0000313" key="2">
    <source>
        <dbReference type="EMBL" id="MDX8527651.1"/>
    </source>
</evidence>
<accession>A0ABU4ZUP3</accession>
<dbReference type="Proteomes" id="UP001276840">
    <property type="component" value="Unassembled WGS sequence"/>
</dbReference>
<feature type="region of interest" description="Disordered" evidence="1">
    <location>
        <begin position="1"/>
        <end position="20"/>
    </location>
</feature>
<dbReference type="EMBL" id="JAVIJF010000019">
    <property type="protein sequence ID" value="MDX8527651.1"/>
    <property type="molecule type" value="Genomic_DNA"/>
</dbReference>
<dbReference type="RefSeq" id="WP_320235589.1">
    <property type="nucleotide sequence ID" value="NZ_JAVIJF010000019.1"/>
</dbReference>
<name>A0ABU4ZUP3_9HYPH</name>
<keyword evidence="3" id="KW-1185">Reference proteome</keyword>
<dbReference type="SUPFAM" id="SSF53187">
    <property type="entry name" value="Zn-dependent exopeptidases"/>
    <property type="match status" value="1"/>
</dbReference>
<dbReference type="Gene3D" id="3.40.630.10">
    <property type="entry name" value="Zn peptidases"/>
    <property type="match status" value="1"/>
</dbReference>
<feature type="compositionally biased region" description="Polar residues" evidence="1">
    <location>
        <begin position="1"/>
        <end position="11"/>
    </location>
</feature>
<evidence type="ECO:0008006" key="4">
    <source>
        <dbReference type="Google" id="ProtNLM"/>
    </source>
</evidence>
<sequence length="83" mass="9129">MSNPDRPSSANDAAPDIETGYYSERRPSVYFRLGIRNEEVGSVYPLHHARFRVDEAALKNGALTLVSAATMFLAGQWENSGAQ</sequence>
<protein>
    <recommendedName>
        <fullName evidence="4">Amidohydrolase</fullName>
    </recommendedName>
</protein>
<organism evidence="2 3">
    <name type="scientific">Mesorhizobium montanum</name>
    <dbReference type="NCBI Taxonomy" id="3072323"/>
    <lineage>
        <taxon>Bacteria</taxon>
        <taxon>Pseudomonadati</taxon>
        <taxon>Pseudomonadota</taxon>
        <taxon>Alphaproteobacteria</taxon>
        <taxon>Hyphomicrobiales</taxon>
        <taxon>Phyllobacteriaceae</taxon>
        <taxon>Mesorhizobium</taxon>
    </lineage>
</organism>